<evidence type="ECO:0000256" key="2">
    <source>
        <dbReference type="SAM" id="MobiDB-lite"/>
    </source>
</evidence>
<name>A0AAE0EVP9_9CHLO</name>
<accession>A0AAE0EVP9</accession>
<dbReference type="PANTHER" id="PTHR33050:SF7">
    <property type="entry name" value="RIBONUCLEASE H"/>
    <property type="match status" value="1"/>
</dbReference>
<dbReference type="InterPro" id="IPR043128">
    <property type="entry name" value="Rev_trsase/Diguanyl_cyclase"/>
</dbReference>
<proteinExistence type="predicted"/>
<protein>
    <recommendedName>
        <fullName evidence="5">Reverse transcriptase domain-containing protein</fullName>
    </recommendedName>
</protein>
<evidence type="ECO:0000313" key="4">
    <source>
        <dbReference type="Proteomes" id="UP001190700"/>
    </source>
</evidence>
<dbReference type="Gene3D" id="3.30.70.270">
    <property type="match status" value="1"/>
</dbReference>
<evidence type="ECO:0000313" key="3">
    <source>
        <dbReference type="EMBL" id="KAK3242436.1"/>
    </source>
</evidence>
<comment type="caution">
    <text evidence="3">The sequence shown here is derived from an EMBL/GenBank/DDBJ whole genome shotgun (WGS) entry which is preliminary data.</text>
</comment>
<keyword evidence="4" id="KW-1185">Reference proteome</keyword>
<dbReference type="InterPro" id="IPR043502">
    <property type="entry name" value="DNA/RNA_pol_sf"/>
</dbReference>
<dbReference type="InterPro" id="IPR010998">
    <property type="entry name" value="Integrase_recombinase_N"/>
</dbReference>
<sequence length="444" mass="50343">MVADSVRAKWLAEFDSSKVKAVMTTTANQAAGAAFKQNRSKHRVGGGGRGGATPSQHTPGPPPTFDHESSLRDRTPQQQEWLDIETDRVVRSGAWGDWCFSFDLKDVYHAVEIDPEFQKFIQFDIQGTVAYDVTRTSQVGARVLPYMDDFLVIAQTRDDAFVQRDRVEKHLSRLGLFRNEKKGHWEPTQLAKHLGLEVDFKEGLFRVTEARLKKIHAKATGLICRAARDQRWVQARELAGFNGLYQSVFLATDIKKYGETTIKYDDRDVEELVLEEERYRVPRSVTTEGQQQEVRPTPWRAALLQHWTGELGDNKYSDTAAAMQASALQRLTADNYGRHWEKFMKFCGEHGLQWLPASATTVQLYVASLLESGTTEAAEQQDITETTADRHGDAERESLLRDSKGLSIVLEKEKGKNHLLCIPKEGVAEPHELLDQWEQARDDE</sequence>
<dbReference type="AlphaFoldDB" id="A0AAE0EVP9"/>
<dbReference type="SUPFAM" id="SSF56672">
    <property type="entry name" value="DNA/RNA polymerases"/>
    <property type="match status" value="1"/>
</dbReference>
<feature type="region of interest" description="Disordered" evidence="2">
    <location>
        <begin position="30"/>
        <end position="77"/>
    </location>
</feature>
<dbReference type="EMBL" id="LGRX02033170">
    <property type="protein sequence ID" value="KAK3242436.1"/>
    <property type="molecule type" value="Genomic_DNA"/>
</dbReference>
<gene>
    <name evidence="3" type="ORF">CYMTET_47877</name>
</gene>
<dbReference type="GO" id="GO:0003677">
    <property type="term" value="F:DNA binding"/>
    <property type="evidence" value="ECO:0007669"/>
    <property type="project" value="UniProtKB-KW"/>
</dbReference>
<dbReference type="InterPro" id="IPR052055">
    <property type="entry name" value="Hepadnavirus_pol/RT"/>
</dbReference>
<organism evidence="3 4">
    <name type="scientific">Cymbomonas tetramitiformis</name>
    <dbReference type="NCBI Taxonomy" id="36881"/>
    <lineage>
        <taxon>Eukaryota</taxon>
        <taxon>Viridiplantae</taxon>
        <taxon>Chlorophyta</taxon>
        <taxon>Pyramimonadophyceae</taxon>
        <taxon>Pyramimonadales</taxon>
        <taxon>Pyramimonadaceae</taxon>
        <taxon>Cymbomonas</taxon>
    </lineage>
</organism>
<evidence type="ECO:0008006" key="5">
    <source>
        <dbReference type="Google" id="ProtNLM"/>
    </source>
</evidence>
<evidence type="ECO:0000256" key="1">
    <source>
        <dbReference type="ARBA" id="ARBA00023125"/>
    </source>
</evidence>
<dbReference type="Proteomes" id="UP001190700">
    <property type="component" value="Unassembled WGS sequence"/>
</dbReference>
<dbReference type="SUPFAM" id="SSF47823">
    <property type="entry name" value="lambda integrase-like, N-terminal domain"/>
    <property type="match status" value="1"/>
</dbReference>
<dbReference type="PANTHER" id="PTHR33050">
    <property type="entry name" value="REVERSE TRANSCRIPTASE DOMAIN-CONTAINING PROTEIN"/>
    <property type="match status" value="1"/>
</dbReference>
<feature type="compositionally biased region" description="Basic and acidic residues" evidence="2">
    <location>
        <begin position="65"/>
        <end position="75"/>
    </location>
</feature>
<reference evidence="3 4" key="1">
    <citation type="journal article" date="2015" name="Genome Biol. Evol.">
        <title>Comparative Genomics of a Bacterivorous Green Alga Reveals Evolutionary Causalities and Consequences of Phago-Mixotrophic Mode of Nutrition.</title>
        <authorList>
            <person name="Burns J.A."/>
            <person name="Paasch A."/>
            <person name="Narechania A."/>
            <person name="Kim E."/>
        </authorList>
    </citation>
    <scope>NUCLEOTIDE SEQUENCE [LARGE SCALE GENOMIC DNA]</scope>
    <source>
        <strain evidence="3 4">PLY_AMNH</strain>
    </source>
</reference>
<dbReference type="Gene3D" id="1.10.150.130">
    <property type="match status" value="1"/>
</dbReference>
<keyword evidence="1" id="KW-0238">DNA-binding</keyword>